<dbReference type="EMBL" id="FJOG01000007">
    <property type="protein sequence ID" value="CZR56064.1"/>
    <property type="molecule type" value="Genomic_DNA"/>
</dbReference>
<dbReference type="OrthoDB" id="10610594at2759"/>
<sequence length="262" mass="30093">MAPKRKVAAGKSKPRKKAAAKKKTVKPTYEPSPLALAFIYNFRFPRDIWYQIIEESDVITQTVLGITCKTFREIYLKVVEKRGLDGILPVPVIDLSHEILFPDGTLITLRSCLANWAGCQGGIKRVWNPWLEKWCNSARMAVFVEEGGLVEQYGQELIEEIEGEKEARHEERQRLKGERQEKRERENQDRQEAREAKAQKKKDHDYYREDVEGYDHDFDADDDESEGISSDESVESGEEIETDEEVFWGSDSEDAMGGDISD</sequence>
<evidence type="ECO:0000256" key="1">
    <source>
        <dbReference type="SAM" id="MobiDB-lite"/>
    </source>
</evidence>
<gene>
    <name evidence="2" type="ORF">PAC_05952</name>
</gene>
<accession>A0A1L7WTF4</accession>
<protein>
    <submittedName>
        <fullName evidence="2">Uncharacterized protein</fullName>
    </submittedName>
</protein>
<reference evidence="2 3" key="1">
    <citation type="submission" date="2016-03" db="EMBL/GenBank/DDBJ databases">
        <authorList>
            <person name="Ploux O."/>
        </authorList>
    </citation>
    <scope>NUCLEOTIDE SEQUENCE [LARGE SCALE GENOMIC DNA]</scope>
    <source>
        <strain evidence="2 3">UAMH 11012</strain>
    </source>
</reference>
<proteinExistence type="predicted"/>
<feature type="region of interest" description="Disordered" evidence="1">
    <location>
        <begin position="1"/>
        <end position="25"/>
    </location>
</feature>
<name>A0A1L7WTF4_9HELO</name>
<feature type="compositionally biased region" description="Acidic residues" evidence="1">
    <location>
        <begin position="232"/>
        <end position="262"/>
    </location>
</feature>
<evidence type="ECO:0000313" key="3">
    <source>
        <dbReference type="Proteomes" id="UP000184330"/>
    </source>
</evidence>
<evidence type="ECO:0000313" key="2">
    <source>
        <dbReference type="EMBL" id="CZR56064.1"/>
    </source>
</evidence>
<feature type="compositionally biased region" description="Basic and acidic residues" evidence="1">
    <location>
        <begin position="164"/>
        <end position="217"/>
    </location>
</feature>
<keyword evidence="3" id="KW-1185">Reference proteome</keyword>
<dbReference type="Proteomes" id="UP000184330">
    <property type="component" value="Unassembled WGS sequence"/>
</dbReference>
<feature type="region of interest" description="Disordered" evidence="1">
    <location>
        <begin position="164"/>
        <end position="262"/>
    </location>
</feature>
<organism evidence="2 3">
    <name type="scientific">Phialocephala subalpina</name>
    <dbReference type="NCBI Taxonomy" id="576137"/>
    <lineage>
        <taxon>Eukaryota</taxon>
        <taxon>Fungi</taxon>
        <taxon>Dikarya</taxon>
        <taxon>Ascomycota</taxon>
        <taxon>Pezizomycotina</taxon>
        <taxon>Leotiomycetes</taxon>
        <taxon>Helotiales</taxon>
        <taxon>Mollisiaceae</taxon>
        <taxon>Phialocephala</taxon>
        <taxon>Phialocephala fortinii species complex</taxon>
    </lineage>
</organism>
<dbReference type="AlphaFoldDB" id="A0A1L7WTF4"/>